<evidence type="ECO:0000313" key="2">
    <source>
        <dbReference type="EMBL" id="MDP9829172.1"/>
    </source>
</evidence>
<dbReference type="GO" id="GO:0004497">
    <property type="term" value="F:monooxygenase activity"/>
    <property type="evidence" value="ECO:0007669"/>
    <property type="project" value="UniProtKB-KW"/>
</dbReference>
<comment type="caution">
    <text evidence="2">The sequence shown here is derived from an EMBL/GenBank/DDBJ whole genome shotgun (WGS) entry which is preliminary data.</text>
</comment>
<evidence type="ECO:0000259" key="1">
    <source>
        <dbReference type="PROSITE" id="PS51725"/>
    </source>
</evidence>
<name>A0ABT9P9M5_9ACTN</name>
<keyword evidence="2" id="KW-0503">Monooxygenase</keyword>
<sequence>MLIQQVQIDVHPGSGPAFEAGLLDVRQKSFMAAGFRRFDVAQATHDPAVYQVQVRWETADELEAFTASGGFERAWDPVRAHLAQPLLVTVFSERTALDLQGPGVLTP</sequence>
<dbReference type="Proteomes" id="UP001235712">
    <property type="component" value="Unassembled WGS sequence"/>
</dbReference>
<dbReference type="InterPro" id="IPR007138">
    <property type="entry name" value="ABM_dom"/>
</dbReference>
<dbReference type="SUPFAM" id="SSF54909">
    <property type="entry name" value="Dimeric alpha+beta barrel"/>
    <property type="match status" value="1"/>
</dbReference>
<dbReference type="PROSITE" id="PS51725">
    <property type="entry name" value="ABM"/>
    <property type="match status" value="1"/>
</dbReference>
<dbReference type="InterPro" id="IPR011008">
    <property type="entry name" value="Dimeric_a/b-barrel"/>
</dbReference>
<keyword evidence="3" id="KW-1185">Reference proteome</keyword>
<protein>
    <submittedName>
        <fullName evidence="2">Heme-degrading monooxygenase HmoA</fullName>
    </submittedName>
</protein>
<keyword evidence="2" id="KW-0560">Oxidoreductase</keyword>
<accession>A0ABT9P9M5</accession>
<reference evidence="2 3" key="1">
    <citation type="submission" date="2023-07" db="EMBL/GenBank/DDBJ databases">
        <title>Sequencing the genomes of 1000 actinobacteria strains.</title>
        <authorList>
            <person name="Klenk H.-P."/>
        </authorList>
    </citation>
    <scope>NUCLEOTIDE SEQUENCE [LARGE SCALE GENOMIC DNA]</scope>
    <source>
        <strain evidence="2 3">DSM 44388</strain>
    </source>
</reference>
<feature type="domain" description="ABM" evidence="1">
    <location>
        <begin position="2"/>
        <end position="91"/>
    </location>
</feature>
<dbReference type="Pfam" id="PF03992">
    <property type="entry name" value="ABM"/>
    <property type="match status" value="1"/>
</dbReference>
<gene>
    <name evidence="2" type="ORF">J2S57_004921</name>
</gene>
<evidence type="ECO:0000313" key="3">
    <source>
        <dbReference type="Proteomes" id="UP001235712"/>
    </source>
</evidence>
<proteinExistence type="predicted"/>
<dbReference type="Gene3D" id="3.30.70.100">
    <property type="match status" value="1"/>
</dbReference>
<dbReference type="RefSeq" id="WP_307247112.1">
    <property type="nucleotide sequence ID" value="NZ_JAUSQZ010000001.1"/>
</dbReference>
<dbReference type="EMBL" id="JAUSQZ010000001">
    <property type="protein sequence ID" value="MDP9829172.1"/>
    <property type="molecule type" value="Genomic_DNA"/>
</dbReference>
<organism evidence="2 3">
    <name type="scientific">Kineosporia succinea</name>
    <dbReference type="NCBI Taxonomy" id="84632"/>
    <lineage>
        <taxon>Bacteria</taxon>
        <taxon>Bacillati</taxon>
        <taxon>Actinomycetota</taxon>
        <taxon>Actinomycetes</taxon>
        <taxon>Kineosporiales</taxon>
        <taxon>Kineosporiaceae</taxon>
        <taxon>Kineosporia</taxon>
    </lineage>
</organism>